<evidence type="ECO:0000256" key="1">
    <source>
        <dbReference type="ARBA" id="ARBA00004651"/>
    </source>
</evidence>
<keyword evidence="4" id="KW-1003">Cell membrane</keyword>
<evidence type="ECO:0000256" key="2">
    <source>
        <dbReference type="ARBA" id="ARBA00022448"/>
    </source>
</evidence>
<keyword evidence="3" id="KW-0050">Antiport</keyword>
<evidence type="ECO:0000256" key="9">
    <source>
        <dbReference type="ARBA" id="ARBA00031636"/>
    </source>
</evidence>
<feature type="transmembrane region" description="Helical" evidence="10">
    <location>
        <begin position="50"/>
        <end position="73"/>
    </location>
</feature>
<evidence type="ECO:0000256" key="7">
    <source>
        <dbReference type="ARBA" id="ARBA00023065"/>
    </source>
</evidence>
<dbReference type="AlphaFoldDB" id="A0ABD5PJ07"/>
<protein>
    <recommendedName>
        <fullName evidence="9">Multidrug-efflux transporter</fullName>
    </recommendedName>
</protein>
<dbReference type="InterPro" id="IPR050222">
    <property type="entry name" value="MATE_MdtK"/>
</dbReference>
<dbReference type="Proteomes" id="UP001595898">
    <property type="component" value="Unassembled WGS sequence"/>
</dbReference>
<dbReference type="InterPro" id="IPR048279">
    <property type="entry name" value="MdtK-like"/>
</dbReference>
<evidence type="ECO:0000256" key="4">
    <source>
        <dbReference type="ARBA" id="ARBA00022475"/>
    </source>
</evidence>
<dbReference type="NCBIfam" id="TIGR00797">
    <property type="entry name" value="matE"/>
    <property type="match status" value="1"/>
</dbReference>
<dbReference type="GO" id="GO:0005886">
    <property type="term" value="C:plasma membrane"/>
    <property type="evidence" value="ECO:0007669"/>
    <property type="project" value="UniProtKB-SubCell"/>
</dbReference>
<organism evidence="11 12">
    <name type="scientific">Halosolutus amylolyticus</name>
    <dbReference type="NCBI Taxonomy" id="2932267"/>
    <lineage>
        <taxon>Archaea</taxon>
        <taxon>Methanobacteriati</taxon>
        <taxon>Methanobacteriota</taxon>
        <taxon>Stenosarchaea group</taxon>
        <taxon>Halobacteria</taxon>
        <taxon>Halobacteriales</taxon>
        <taxon>Natrialbaceae</taxon>
        <taxon>Halosolutus</taxon>
    </lineage>
</organism>
<feature type="transmembrane region" description="Helical" evidence="10">
    <location>
        <begin position="136"/>
        <end position="154"/>
    </location>
</feature>
<comment type="subcellular location">
    <subcellularLocation>
        <location evidence="1">Cell membrane</location>
        <topology evidence="1">Multi-pass membrane protein</topology>
    </subcellularLocation>
</comment>
<dbReference type="RefSeq" id="WP_250138696.1">
    <property type="nucleotide sequence ID" value="NZ_JALIQP010000001.1"/>
</dbReference>
<evidence type="ECO:0000256" key="8">
    <source>
        <dbReference type="ARBA" id="ARBA00023136"/>
    </source>
</evidence>
<feature type="transmembrane region" description="Helical" evidence="10">
    <location>
        <begin position="394"/>
        <end position="418"/>
    </location>
</feature>
<dbReference type="InterPro" id="IPR002528">
    <property type="entry name" value="MATE_fam"/>
</dbReference>
<feature type="transmembrane region" description="Helical" evidence="10">
    <location>
        <begin position="94"/>
        <end position="116"/>
    </location>
</feature>
<dbReference type="PANTHER" id="PTHR43298">
    <property type="entry name" value="MULTIDRUG RESISTANCE PROTEIN NORM-RELATED"/>
    <property type="match status" value="1"/>
</dbReference>
<keyword evidence="5 10" id="KW-0812">Transmembrane</keyword>
<evidence type="ECO:0000256" key="5">
    <source>
        <dbReference type="ARBA" id="ARBA00022692"/>
    </source>
</evidence>
<keyword evidence="12" id="KW-1185">Reference proteome</keyword>
<evidence type="ECO:0000313" key="11">
    <source>
        <dbReference type="EMBL" id="MFC4540527.1"/>
    </source>
</evidence>
<evidence type="ECO:0000256" key="3">
    <source>
        <dbReference type="ARBA" id="ARBA00022449"/>
    </source>
</evidence>
<dbReference type="PANTHER" id="PTHR43298:SF2">
    <property type="entry name" value="FMN_FAD EXPORTER YEEO-RELATED"/>
    <property type="match status" value="1"/>
</dbReference>
<evidence type="ECO:0000313" key="12">
    <source>
        <dbReference type="Proteomes" id="UP001595898"/>
    </source>
</evidence>
<feature type="transmembrane region" description="Helical" evidence="10">
    <location>
        <begin position="166"/>
        <end position="192"/>
    </location>
</feature>
<evidence type="ECO:0000256" key="10">
    <source>
        <dbReference type="SAM" id="Phobius"/>
    </source>
</evidence>
<dbReference type="GO" id="GO:0015297">
    <property type="term" value="F:antiporter activity"/>
    <property type="evidence" value="ECO:0007669"/>
    <property type="project" value="UniProtKB-KW"/>
</dbReference>
<keyword evidence="7" id="KW-0406">Ion transport</keyword>
<dbReference type="EMBL" id="JBHSFA010000002">
    <property type="protein sequence ID" value="MFC4540527.1"/>
    <property type="molecule type" value="Genomic_DNA"/>
</dbReference>
<keyword evidence="8 10" id="KW-0472">Membrane</keyword>
<dbReference type="Pfam" id="PF01554">
    <property type="entry name" value="MatE"/>
    <property type="match status" value="2"/>
</dbReference>
<dbReference type="PIRSF" id="PIRSF006603">
    <property type="entry name" value="DinF"/>
    <property type="match status" value="1"/>
</dbReference>
<name>A0ABD5PJ07_9EURY</name>
<accession>A0ABD5PJ07</accession>
<evidence type="ECO:0000256" key="6">
    <source>
        <dbReference type="ARBA" id="ARBA00022989"/>
    </source>
</evidence>
<sequence length="469" mass="48245">MLDLDRDEITGGPIPKTLVILAVPLLVQNLVQVLQQVIDTLWLGRHSLEAVAAVGLTFPVVGLVTAIAVGAGVGTQVLVSQRVGADELALGRRAAVNGAVVGLVGGTIVGLAVWALAGRIVGIFGAPDLVTEYATAYLATIALAVPVLSASEAIESSFIGWGDTRAALYINVLAIAVNLVLDPFLIFGWWLFPELGVAGAAAATGIGYGVGIGLGIGMALRGRSGFALLRTDVDLHLDDCREIVDVGWPTAGQYVSSQSARVGMVWLVALVGGAAGLAAYTIGARVATISFVPAIGLQQAAQSMIGQNLGAERPLRARRTTWTGVAIASVGLTVVGAIQWAIPGALSAAFVPDATPAELAVAAEYLRILAYGYWAIGATYLLQAGFNGARRTRTSLVATLLQYWVVRIPVAAGAAFLLNMGVTGVFWAVTLSNVAAAIGLGAYYWSETTTGMNERAAKTAAAEGAEAAD</sequence>
<dbReference type="GO" id="GO:0006811">
    <property type="term" value="P:monoatomic ion transport"/>
    <property type="evidence" value="ECO:0007669"/>
    <property type="project" value="UniProtKB-KW"/>
</dbReference>
<proteinExistence type="predicted"/>
<keyword evidence="6 10" id="KW-1133">Transmembrane helix</keyword>
<gene>
    <name evidence="11" type="ORF">ACFO5R_01140</name>
</gene>
<keyword evidence="2" id="KW-0813">Transport</keyword>
<reference evidence="11 12" key="1">
    <citation type="journal article" date="2019" name="Int. J. Syst. Evol. Microbiol.">
        <title>The Global Catalogue of Microorganisms (GCM) 10K type strain sequencing project: providing services to taxonomists for standard genome sequencing and annotation.</title>
        <authorList>
            <consortium name="The Broad Institute Genomics Platform"/>
            <consortium name="The Broad Institute Genome Sequencing Center for Infectious Disease"/>
            <person name="Wu L."/>
            <person name="Ma J."/>
        </authorList>
    </citation>
    <scope>NUCLEOTIDE SEQUENCE [LARGE SCALE GENOMIC DNA]</scope>
    <source>
        <strain evidence="11 12">WLHS5</strain>
    </source>
</reference>
<feature type="transmembrane region" description="Helical" evidence="10">
    <location>
        <begin position="362"/>
        <end position="382"/>
    </location>
</feature>
<feature type="transmembrane region" description="Helical" evidence="10">
    <location>
        <begin position="322"/>
        <end position="342"/>
    </location>
</feature>
<feature type="transmembrane region" description="Helical" evidence="10">
    <location>
        <begin position="198"/>
        <end position="220"/>
    </location>
</feature>
<feature type="transmembrane region" description="Helical" evidence="10">
    <location>
        <begin position="424"/>
        <end position="445"/>
    </location>
</feature>
<comment type="caution">
    <text evidence="11">The sequence shown here is derived from an EMBL/GenBank/DDBJ whole genome shotgun (WGS) entry which is preliminary data.</text>
</comment>